<accession>A0A5B6WDB7</accession>
<reference evidence="2" key="1">
    <citation type="journal article" date="2019" name="Plant Biotechnol. J.">
        <title>Genome sequencing of the Australian wild diploid species Gossypium australe highlights disease resistance and delayed gland morphogenesis.</title>
        <authorList>
            <person name="Cai Y."/>
            <person name="Cai X."/>
            <person name="Wang Q."/>
            <person name="Wang P."/>
            <person name="Zhang Y."/>
            <person name="Cai C."/>
            <person name="Xu Y."/>
            <person name="Wang K."/>
            <person name="Zhou Z."/>
            <person name="Wang C."/>
            <person name="Geng S."/>
            <person name="Li B."/>
            <person name="Dong Q."/>
            <person name="Hou Y."/>
            <person name="Wang H."/>
            <person name="Ai P."/>
            <person name="Liu Z."/>
            <person name="Yi F."/>
            <person name="Sun M."/>
            <person name="An G."/>
            <person name="Cheng J."/>
            <person name="Zhang Y."/>
            <person name="Shi Q."/>
            <person name="Xie Y."/>
            <person name="Shi X."/>
            <person name="Chang Y."/>
            <person name="Huang F."/>
            <person name="Chen Y."/>
            <person name="Hong S."/>
            <person name="Mi L."/>
            <person name="Sun Q."/>
            <person name="Zhang L."/>
            <person name="Zhou B."/>
            <person name="Peng R."/>
            <person name="Zhang X."/>
            <person name="Liu F."/>
        </authorList>
    </citation>
    <scope>NUCLEOTIDE SEQUENCE [LARGE SCALE GENOMIC DNA]</scope>
    <source>
        <strain evidence="2">cv. PA1801</strain>
    </source>
</reference>
<evidence type="ECO:0000313" key="2">
    <source>
        <dbReference type="Proteomes" id="UP000325315"/>
    </source>
</evidence>
<sequence length="61" mass="7268">MGYDETFRRRPRFKFEAWWTLEESFEEDIRKSWESSTGTISEKLGRLQSCLTSWASLIKCG</sequence>
<evidence type="ECO:0000313" key="1">
    <source>
        <dbReference type="EMBL" id="KAA3479285.1"/>
    </source>
</evidence>
<dbReference type="Proteomes" id="UP000325315">
    <property type="component" value="Unassembled WGS sequence"/>
</dbReference>
<proteinExistence type="predicted"/>
<dbReference type="AlphaFoldDB" id="A0A5B6WDB7"/>
<gene>
    <name evidence="1" type="ORF">EPI10_019811</name>
</gene>
<comment type="caution">
    <text evidence="1">The sequence shown here is derived from an EMBL/GenBank/DDBJ whole genome shotgun (WGS) entry which is preliminary data.</text>
</comment>
<name>A0A5B6WDB7_9ROSI</name>
<keyword evidence="2" id="KW-1185">Reference proteome</keyword>
<dbReference type="EMBL" id="SMMG02000003">
    <property type="protein sequence ID" value="KAA3479285.1"/>
    <property type="molecule type" value="Genomic_DNA"/>
</dbReference>
<organism evidence="1 2">
    <name type="scientific">Gossypium australe</name>
    <dbReference type="NCBI Taxonomy" id="47621"/>
    <lineage>
        <taxon>Eukaryota</taxon>
        <taxon>Viridiplantae</taxon>
        <taxon>Streptophyta</taxon>
        <taxon>Embryophyta</taxon>
        <taxon>Tracheophyta</taxon>
        <taxon>Spermatophyta</taxon>
        <taxon>Magnoliopsida</taxon>
        <taxon>eudicotyledons</taxon>
        <taxon>Gunneridae</taxon>
        <taxon>Pentapetalae</taxon>
        <taxon>rosids</taxon>
        <taxon>malvids</taxon>
        <taxon>Malvales</taxon>
        <taxon>Malvaceae</taxon>
        <taxon>Malvoideae</taxon>
        <taxon>Gossypium</taxon>
    </lineage>
</organism>
<protein>
    <submittedName>
        <fullName evidence="1">Uncharacterized protein</fullName>
    </submittedName>
</protein>